<feature type="chain" id="PRO_5046078595" description="DUF4390 domain-containing protein" evidence="2">
    <location>
        <begin position="29"/>
        <end position="233"/>
    </location>
</feature>
<dbReference type="EMBL" id="JAVDWU010000011">
    <property type="protein sequence ID" value="MDR7152319.1"/>
    <property type="molecule type" value="Genomic_DNA"/>
</dbReference>
<evidence type="ECO:0000313" key="4">
    <source>
        <dbReference type="Proteomes" id="UP001265700"/>
    </source>
</evidence>
<evidence type="ECO:0000313" key="3">
    <source>
        <dbReference type="EMBL" id="MDR7152319.1"/>
    </source>
</evidence>
<dbReference type="Proteomes" id="UP001265700">
    <property type="component" value="Unassembled WGS sequence"/>
</dbReference>
<name>A0ABU1WTA4_9BURK</name>
<dbReference type="InterPro" id="IPR025500">
    <property type="entry name" value="DUF4390"/>
</dbReference>
<feature type="signal peptide" evidence="2">
    <location>
        <begin position="1"/>
        <end position="28"/>
    </location>
</feature>
<evidence type="ECO:0000256" key="2">
    <source>
        <dbReference type="SAM" id="SignalP"/>
    </source>
</evidence>
<dbReference type="RefSeq" id="WP_310320903.1">
    <property type="nucleotide sequence ID" value="NZ_JAVDWU010000011.1"/>
</dbReference>
<dbReference type="Pfam" id="PF14334">
    <property type="entry name" value="DUF4390"/>
    <property type="match status" value="1"/>
</dbReference>
<reference evidence="3 4" key="1">
    <citation type="submission" date="2023-07" db="EMBL/GenBank/DDBJ databases">
        <title>Sorghum-associated microbial communities from plants grown in Nebraska, USA.</title>
        <authorList>
            <person name="Schachtman D."/>
        </authorList>
    </citation>
    <scope>NUCLEOTIDE SEQUENCE [LARGE SCALE GENOMIC DNA]</scope>
    <source>
        <strain evidence="3 4">4249</strain>
    </source>
</reference>
<keyword evidence="2" id="KW-0732">Signal</keyword>
<keyword evidence="4" id="KW-1185">Reference proteome</keyword>
<evidence type="ECO:0000256" key="1">
    <source>
        <dbReference type="SAM" id="MobiDB-lite"/>
    </source>
</evidence>
<sequence>MKICRHGGCARWLMSWLLLLTLWLPAQAQPLSVIQEELLRTPDAVHLTARLHIVPGPLVEDALLRGVPLYFAWRAEVIRPRWYWTDKRVASAYRTLRLAYQPLTRRWRVSLSNEAAGGTSGAGLQYALHQNFDSLIEALAGVGRVYRWKVADGAGVADGDPDDYRVEWSMRLDLSLLPRPFQIGVGNQPEWNIEREGRLVLPPIHASERVRAEETVIGEPSPQAEPDAGVLGR</sequence>
<accession>A0ABU1WTA4</accession>
<organism evidence="3 4">
    <name type="scientific">Hydrogenophaga palleronii</name>
    <dbReference type="NCBI Taxonomy" id="65655"/>
    <lineage>
        <taxon>Bacteria</taxon>
        <taxon>Pseudomonadati</taxon>
        <taxon>Pseudomonadota</taxon>
        <taxon>Betaproteobacteria</taxon>
        <taxon>Burkholderiales</taxon>
        <taxon>Comamonadaceae</taxon>
        <taxon>Hydrogenophaga</taxon>
    </lineage>
</organism>
<gene>
    <name evidence="3" type="ORF">J2W49_004295</name>
</gene>
<protein>
    <recommendedName>
        <fullName evidence="5">DUF4390 domain-containing protein</fullName>
    </recommendedName>
</protein>
<proteinExistence type="predicted"/>
<feature type="region of interest" description="Disordered" evidence="1">
    <location>
        <begin position="214"/>
        <end position="233"/>
    </location>
</feature>
<comment type="caution">
    <text evidence="3">The sequence shown here is derived from an EMBL/GenBank/DDBJ whole genome shotgun (WGS) entry which is preliminary data.</text>
</comment>
<evidence type="ECO:0008006" key="5">
    <source>
        <dbReference type="Google" id="ProtNLM"/>
    </source>
</evidence>